<feature type="chain" id="PRO_5008017707" evidence="1">
    <location>
        <begin position="23"/>
        <end position="173"/>
    </location>
</feature>
<feature type="signal peptide" evidence="1">
    <location>
        <begin position="1"/>
        <end position="22"/>
    </location>
</feature>
<keyword evidence="1" id="KW-0732">Signal</keyword>
<dbReference type="OrthoDB" id="1643931at2"/>
<dbReference type="RefSeq" id="WP_055162056.1">
    <property type="nucleotide sequence ID" value="NZ_CABIWZ010000011.1"/>
</dbReference>
<dbReference type="Proteomes" id="UP000095546">
    <property type="component" value="Unassembled WGS sequence"/>
</dbReference>
<keyword evidence="4" id="KW-1185">Reference proteome</keyword>
<dbReference type="EMBL" id="CYYU01000011">
    <property type="protein sequence ID" value="CUN88167.1"/>
    <property type="molecule type" value="Genomic_DNA"/>
</dbReference>
<reference evidence="3 4" key="1">
    <citation type="submission" date="2015-09" db="EMBL/GenBank/DDBJ databases">
        <authorList>
            <consortium name="Pathogen Informatics"/>
        </authorList>
    </citation>
    <scope>NUCLEOTIDE SEQUENCE [LARGE SCALE GENOMIC DNA]</scope>
    <source>
        <strain evidence="3 4">2789STDY5608828</strain>
    </source>
</reference>
<dbReference type="InterPro" id="IPR012674">
    <property type="entry name" value="Calycin"/>
</dbReference>
<organism evidence="3 4">
    <name type="scientific">Mitsuokella jalaludinii</name>
    <dbReference type="NCBI Taxonomy" id="187979"/>
    <lineage>
        <taxon>Bacteria</taxon>
        <taxon>Bacillati</taxon>
        <taxon>Bacillota</taxon>
        <taxon>Negativicutes</taxon>
        <taxon>Selenomonadales</taxon>
        <taxon>Selenomonadaceae</taxon>
        <taxon>Mitsuokella</taxon>
    </lineage>
</organism>
<name>A0A174AIE6_9FIRM</name>
<sequence length="173" mass="19053">MKMKKVLVTMLAALSFASICSAADTNAKSVVPTAEQVAAAQAAAEKSKIATAATAEKEKEAFFKHVQGKTIAVSYDSGFKFNIDYPEVGVLRWTPTTGLSLAPSDNEEYEVAEVGKDIYQINWIEQKGIVVSQVINFKTHKVFAYMTWNKEGERGNRASIFHRGTFTIHEANK</sequence>
<dbReference type="STRING" id="187979.ERS852385_01593"/>
<evidence type="ECO:0000256" key="1">
    <source>
        <dbReference type="SAM" id="SignalP"/>
    </source>
</evidence>
<feature type="domain" description="MoaF-like" evidence="2">
    <location>
        <begin position="68"/>
        <end position="150"/>
    </location>
</feature>
<evidence type="ECO:0000313" key="4">
    <source>
        <dbReference type="Proteomes" id="UP000095546"/>
    </source>
</evidence>
<dbReference type="Gene3D" id="2.40.128.20">
    <property type="match status" value="1"/>
</dbReference>
<dbReference type="eggNOG" id="ENOG5033KQB">
    <property type="taxonomic scope" value="Bacteria"/>
</dbReference>
<dbReference type="InterPro" id="IPR053892">
    <property type="entry name" value="MoaF-like"/>
</dbReference>
<dbReference type="AlphaFoldDB" id="A0A174AIE6"/>
<evidence type="ECO:0000313" key="3">
    <source>
        <dbReference type="EMBL" id="CUN88167.1"/>
    </source>
</evidence>
<protein>
    <submittedName>
        <fullName evidence="3">Phenolic acid decarboxylase</fullName>
    </submittedName>
</protein>
<accession>A0A174AIE6</accession>
<dbReference type="Pfam" id="PF22036">
    <property type="entry name" value="MoaF_like"/>
    <property type="match status" value="1"/>
</dbReference>
<evidence type="ECO:0000259" key="2">
    <source>
        <dbReference type="Pfam" id="PF22036"/>
    </source>
</evidence>
<proteinExistence type="predicted"/>
<gene>
    <name evidence="3" type="ORF">ERS852385_01593</name>
</gene>